<dbReference type="Pfam" id="PF06985">
    <property type="entry name" value="HET"/>
    <property type="match status" value="1"/>
</dbReference>
<protein>
    <recommendedName>
        <fullName evidence="1">Heterokaryon incompatibility domain-containing protein</fullName>
    </recommendedName>
</protein>
<feature type="domain" description="Heterokaryon incompatibility" evidence="1">
    <location>
        <begin position="22"/>
        <end position="146"/>
    </location>
</feature>
<reference evidence="2" key="2">
    <citation type="submission" date="2020-11" db="EMBL/GenBank/DDBJ databases">
        <title>Whole genome sequencing of Colletotrichum sp.</title>
        <authorList>
            <person name="Li H."/>
        </authorList>
    </citation>
    <scope>NUCLEOTIDE SEQUENCE</scope>
    <source>
        <strain evidence="2">CkLH20</strain>
    </source>
</reference>
<name>A0A9P6HZ28_9PEZI</name>
<evidence type="ECO:0000259" key="1">
    <source>
        <dbReference type="Pfam" id="PF06985"/>
    </source>
</evidence>
<organism evidence="2 3">
    <name type="scientific">Colletotrichum karsti</name>
    <dbReference type="NCBI Taxonomy" id="1095194"/>
    <lineage>
        <taxon>Eukaryota</taxon>
        <taxon>Fungi</taxon>
        <taxon>Dikarya</taxon>
        <taxon>Ascomycota</taxon>
        <taxon>Pezizomycotina</taxon>
        <taxon>Sordariomycetes</taxon>
        <taxon>Hypocreomycetidae</taxon>
        <taxon>Glomerellales</taxon>
        <taxon>Glomerellaceae</taxon>
        <taxon>Colletotrichum</taxon>
        <taxon>Colletotrichum boninense species complex</taxon>
    </lineage>
</organism>
<sequence length="270" mass="30844">MWLLNTKTLKLEEHVDPAAIKYAILSHTWEEDEVSFRDISDLDLAKRKAGFTKIAKTCRLARSRGIRLAWVDTCCIDKSSSAELSEAINSMFQWYKLSAVCFAYLSDFVIRSPDRSSRVRESFFEIADEDAFKRCKWFTRGWTLQELIAPKIVEFYDSSWGLVGTKSQLPEILESITRIPLQVLLNSSKLQSTIVAVKMSWAAQRQTKRIEDRAYSLLGIFDINMPLIYGEGAKAFRRLQEEIVKETNDLSLHGIGSPYLTTPVNNVTSI</sequence>
<dbReference type="OrthoDB" id="20872at2759"/>
<reference evidence="2" key="1">
    <citation type="submission" date="2020-03" db="EMBL/GenBank/DDBJ databases">
        <authorList>
            <person name="He L."/>
        </authorList>
    </citation>
    <scope>NUCLEOTIDE SEQUENCE</scope>
    <source>
        <strain evidence="2">CkLH20</strain>
    </source>
</reference>
<dbReference type="PANTHER" id="PTHR10622">
    <property type="entry name" value="HET DOMAIN-CONTAINING PROTEIN"/>
    <property type="match status" value="1"/>
</dbReference>
<dbReference type="AlphaFoldDB" id="A0A9P6HZ28"/>
<dbReference type="GeneID" id="62164761"/>
<dbReference type="RefSeq" id="XP_038742974.1">
    <property type="nucleotide sequence ID" value="XM_038891687.1"/>
</dbReference>
<evidence type="ECO:0000313" key="3">
    <source>
        <dbReference type="Proteomes" id="UP000781932"/>
    </source>
</evidence>
<dbReference type="InterPro" id="IPR010730">
    <property type="entry name" value="HET"/>
</dbReference>
<gene>
    <name evidence="2" type="ORF">CkaCkLH20_08972</name>
</gene>
<evidence type="ECO:0000313" key="2">
    <source>
        <dbReference type="EMBL" id="KAF9873513.1"/>
    </source>
</evidence>
<dbReference type="PANTHER" id="PTHR10622:SF12">
    <property type="entry name" value="HET DOMAIN-CONTAINING PROTEIN"/>
    <property type="match status" value="1"/>
</dbReference>
<proteinExistence type="predicted"/>
<dbReference type="Proteomes" id="UP000781932">
    <property type="component" value="Unassembled WGS sequence"/>
</dbReference>
<keyword evidence="3" id="KW-1185">Reference proteome</keyword>
<accession>A0A9P6HZ28</accession>
<comment type="caution">
    <text evidence="2">The sequence shown here is derived from an EMBL/GenBank/DDBJ whole genome shotgun (WGS) entry which is preliminary data.</text>
</comment>
<dbReference type="EMBL" id="JAATWM020000031">
    <property type="protein sequence ID" value="KAF9873513.1"/>
    <property type="molecule type" value="Genomic_DNA"/>
</dbReference>